<dbReference type="SUPFAM" id="SSF47188">
    <property type="entry name" value="Hemerythrin-like"/>
    <property type="match status" value="1"/>
</dbReference>
<accession>A0A1N6S8X6</accession>
<feature type="region of interest" description="Disordered" evidence="6">
    <location>
        <begin position="159"/>
        <end position="207"/>
    </location>
</feature>
<feature type="modified residue" description="4-aspartylphosphate" evidence="5">
    <location>
        <position position="66"/>
    </location>
</feature>
<dbReference type="Gene3D" id="1.20.120.50">
    <property type="entry name" value="Hemerythrin-like"/>
    <property type="match status" value="1"/>
</dbReference>
<reference evidence="8 9" key="1">
    <citation type="submission" date="2017-01" db="EMBL/GenBank/DDBJ databases">
        <authorList>
            <person name="Mah S.A."/>
            <person name="Swanson W.J."/>
            <person name="Moy G.W."/>
            <person name="Vacquier V.D."/>
        </authorList>
    </citation>
    <scope>NUCLEOTIDE SEQUENCE [LARGE SCALE GENOMIC DNA]</scope>
    <source>
        <strain evidence="8 9">DSM 7027</strain>
    </source>
</reference>
<dbReference type="GO" id="GO:0000160">
    <property type="term" value="P:phosphorelay signal transduction system"/>
    <property type="evidence" value="ECO:0007669"/>
    <property type="project" value="InterPro"/>
</dbReference>
<feature type="domain" description="Response regulatory" evidence="7">
    <location>
        <begin position="15"/>
        <end position="136"/>
    </location>
</feature>
<keyword evidence="2 5" id="KW-0597">Phosphoprotein</keyword>
<dbReference type="InterPro" id="IPR001789">
    <property type="entry name" value="Sig_transdc_resp-reg_receiver"/>
</dbReference>
<gene>
    <name evidence="8" type="ORF">SAMN05421647_104106</name>
</gene>
<proteinExistence type="inferred from homology"/>
<dbReference type="EMBL" id="FTMN01000004">
    <property type="protein sequence ID" value="SIQ37530.1"/>
    <property type="molecule type" value="Genomic_DNA"/>
</dbReference>
<dbReference type="PROSITE" id="PS50110">
    <property type="entry name" value="RESPONSE_REGULATORY"/>
    <property type="match status" value="1"/>
</dbReference>
<dbReference type="InterPro" id="IPR035938">
    <property type="entry name" value="Hemerythrin-like_sf"/>
</dbReference>
<dbReference type="AlphaFoldDB" id="A0A1N6S8X6"/>
<evidence type="ECO:0000256" key="4">
    <source>
        <dbReference type="ARBA" id="ARBA00023004"/>
    </source>
</evidence>
<organism evidence="8 9">
    <name type="scientific">Marinobacterium stanieri</name>
    <dbReference type="NCBI Taxonomy" id="49186"/>
    <lineage>
        <taxon>Bacteria</taxon>
        <taxon>Pseudomonadati</taxon>
        <taxon>Pseudomonadota</taxon>
        <taxon>Gammaproteobacteria</taxon>
        <taxon>Oceanospirillales</taxon>
        <taxon>Oceanospirillaceae</taxon>
        <taxon>Marinobacterium</taxon>
    </lineage>
</organism>
<dbReference type="SUPFAM" id="SSF52172">
    <property type="entry name" value="CheY-like"/>
    <property type="match status" value="1"/>
</dbReference>
<evidence type="ECO:0000256" key="6">
    <source>
        <dbReference type="SAM" id="MobiDB-lite"/>
    </source>
</evidence>
<dbReference type="SMART" id="SM00448">
    <property type="entry name" value="REC"/>
    <property type="match status" value="1"/>
</dbReference>
<dbReference type="eggNOG" id="COG2197">
    <property type="taxonomic scope" value="Bacteria"/>
</dbReference>
<evidence type="ECO:0000313" key="9">
    <source>
        <dbReference type="Proteomes" id="UP000186895"/>
    </source>
</evidence>
<feature type="compositionally biased region" description="Polar residues" evidence="6">
    <location>
        <begin position="187"/>
        <end position="197"/>
    </location>
</feature>
<dbReference type="STRING" id="49186.SAMN05421647_104106"/>
<evidence type="ECO:0000256" key="3">
    <source>
        <dbReference type="ARBA" id="ARBA00022723"/>
    </source>
</evidence>
<evidence type="ECO:0000256" key="1">
    <source>
        <dbReference type="ARBA" id="ARBA00010587"/>
    </source>
</evidence>
<dbReference type="Gene3D" id="3.40.50.2300">
    <property type="match status" value="1"/>
</dbReference>
<dbReference type="Pfam" id="PF00072">
    <property type="entry name" value="Response_reg"/>
    <property type="match status" value="1"/>
</dbReference>
<protein>
    <submittedName>
        <fullName evidence="8">Response regulator receiver domain-containing protein</fullName>
    </submittedName>
</protein>
<sequence>MDSRKVTMEHISELAVLVVDDQPIINEFYRKILEQLGCKWIFSALSGQDAMKRLAERGDINLVLTDIDMQPGNGLELLQAIRCGDIDNTPRDLCVLVVSDYNYRHNVMKAVGLDCQGFLSKPLNAAVLAEKIQAALHRAIQLADPDTYRGISTEIRVNTATSKASQNQPLQESAAGTAPTDTETDAEPQTRQSTETKPLTPCKNDAPPDLSQQAVLEAAADKLLPAGMKDSFLHYKHDSIHEILQMLYKIGDVLGTEEPETLQTQIKQLEQLSSDLFQQEYLHQREHGYQPLSAHQAEHGLILQRTQMLTGKVFSQLPNRVEHLQKAHQQLLEAWHRHINGKDRQYVDYLQNQIGVS</sequence>
<evidence type="ECO:0000313" key="8">
    <source>
        <dbReference type="EMBL" id="SIQ37530.1"/>
    </source>
</evidence>
<evidence type="ECO:0000259" key="7">
    <source>
        <dbReference type="PROSITE" id="PS50110"/>
    </source>
</evidence>
<keyword evidence="9" id="KW-1185">Reference proteome</keyword>
<feature type="compositionally biased region" description="Polar residues" evidence="6">
    <location>
        <begin position="159"/>
        <end position="171"/>
    </location>
</feature>
<dbReference type="PANTHER" id="PTHR44591">
    <property type="entry name" value="STRESS RESPONSE REGULATOR PROTEIN 1"/>
    <property type="match status" value="1"/>
</dbReference>
<keyword evidence="4" id="KW-0408">Iron</keyword>
<dbReference type="InterPro" id="IPR011006">
    <property type="entry name" value="CheY-like_superfamily"/>
</dbReference>
<evidence type="ECO:0000256" key="5">
    <source>
        <dbReference type="PROSITE-ProRule" id="PRU00169"/>
    </source>
</evidence>
<evidence type="ECO:0000256" key="2">
    <source>
        <dbReference type="ARBA" id="ARBA00022553"/>
    </source>
</evidence>
<dbReference type="GO" id="GO:0046872">
    <property type="term" value="F:metal ion binding"/>
    <property type="evidence" value="ECO:0007669"/>
    <property type="project" value="UniProtKB-KW"/>
</dbReference>
<dbReference type="PANTHER" id="PTHR44591:SF3">
    <property type="entry name" value="RESPONSE REGULATORY DOMAIN-CONTAINING PROTEIN"/>
    <property type="match status" value="1"/>
</dbReference>
<dbReference type="InterPro" id="IPR050595">
    <property type="entry name" value="Bact_response_regulator"/>
</dbReference>
<dbReference type="Proteomes" id="UP000186895">
    <property type="component" value="Unassembled WGS sequence"/>
</dbReference>
<comment type="similarity">
    <text evidence="1">Belongs to the hemerythrin family.</text>
</comment>
<keyword evidence="3" id="KW-0479">Metal-binding</keyword>
<name>A0A1N6S8X6_9GAMM</name>